<dbReference type="CDD" id="cd05251">
    <property type="entry name" value="NmrA_like_SDR_a"/>
    <property type="match status" value="1"/>
</dbReference>
<evidence type="ECO:0000313" key="4">
    <source>
        <dbReference type="EMBL" id="KAK6361385.1"/>
    </source>
</evidence>
<dbReference type="PANTHER" id="PTHR42748">
    <property type="entry name" value="NITROGEN METABOLITE REPRESSION PROTEIN NMRA FAMILY MEMBER"/>
    <property type="match status" value="1"/>
</dbReference>
<dbReference type="Gene3D" id="3.90.25.10">
    <property type="entry name" value="UDP-galactose 4-epimerase, domain 1"/>
    <property type="match status" value="1"/>
</dbReference>
<reference evidence="4 5" key="1">
    <citation type="submission" date="2019-10" db="EMBL/GenBank/DDBJ databases">
        <authorList>
            <person name="Palmer J.M."/>
        </authorList>
    </citation>
    <scope>NUCLEOTIDE SEQUENCE [LARGE SCALE GENOMIC DNA]</scope>
    <source>
        <strain evidence="4 5">TWF730</strain>
    </source>
</reference>
<dbReference type="SUPFAM" id="SSF51735">
    <property type="entry name" value="NAD(P)-binding Rossmann-fold domains"/>
    <property type="match status" value="1"/>
</dbReference>
<evidence type="ECO:0000256" key="2">
    <source>
        <dbReference type="ARBA" id="ARBA00022857"/>
    </source>
</evidence>
<protein>
    <recommendedName>
        <fullName evidence="3">NmrA-like domain-containing protein</fullName>
    </recommendedName>
</protein>
<keyword evidence="2" id="KW-0521">NADP</keyword>
<name>A0AAV9VNH9_9PEZI</name>
<sequence length="289" mass="32175">MTRTILITGVTGQQGGSLLKALQSNPDVSSLSIRAIVRDPTVASQKITSKNIEFHKANLTDKTSLIPALTGVDTAFLITIPTPNAEAEVVQGKTFVDAAKDAGVKYIVFSSVGSAERDTGIPHFDSKREVEKYIIESGIPYTFIRPVAFMDNFPISGFGRFFALGMFKTALGGKRLQLIAAKDIGEFAAKAILDPEKWKGRQFELAGDELSVAEITDVYRKVQGSRPWSVWLPYFALKLMLPTDYFLMFKFFYDDGYKANIPDLRKEYPSLQTFEDFLREKSNAKDKKA</sequence>
<dbReference type="PANTHER" id="PTHR42748:SF7">
    <property type="entry name" value="NMRA LIKE REDOX SENSOR 1-RELATED"/>
    <property type="match status" value="1"/>
</dbReference>
<dbReference type="InterPro" id="IPR051164">
    <property type="entry name" value="NmrA-like_oxidored"/>
</dbReference>
<dbReference type="AlphaFoldDB" id="A0AAV9VNH9"/>
<dbReference type="EMBL" id="JAVHNS010000002">
    <property type="protein sequence ID" value="KAK6361385.1"/>
    <property type="molecule type" value="Genomic_DNA"/>
</dbReference>
<evidence type="ECO:0000259" key="3">
    <source>
        <dbReference type="Pfam" id="PF05368"/>
    </source>
</evidence>
<dbReference type="Proteomes" id="UP001373714">
    <property type="component" value="Unassembled WGS sequence"/>
</dbReference>
<keyword evidence="5" id="KW-1185">Reference proteome</keyword>
<comment type="caution">
    <text evidence="4">The sequence shown here is derived from an EMBL/GenBank/DDBJ whole genome shotgun (WGS) entry which is preliminary data.</text>
</comment>
<gene>
    <name evidence="4" type="ORF">TWF730_005118</name>
</gene>
<dbReference type="Gene3D" id="3.40.50.720">
    <property type="entry name" value="NAD(P)-binding Rossmann-like Domain"/>
    <property type="match status" value="1"/>
</dbReference>
<dbReference type="InterPro" id="IPR008030">
    <property type="entry name" value="NmrA-like"/>
</dbReference>
<comment type="similarity">
    <text evidence="1">Belongs to the NmrA-type oxidoreductase family.</text>
</comment>
<proteinExistence type="inferred from homology"/>
<feature type="domain" description="NmrA-like" evidence="3">
    <location>
        <begin position="1"/>
        <end position="246"/>
    </location>
</feature>
<evidence type="ECO:0000256" key="1">
    <source>
        <dbReference type="ARBA" id="ARBA00006328"/>
    </source>
</evidence>
<accession>A0AAV9VNH9</accession>
<dbReference type="InterPro" id="IPR036291">
    <property type="entry name" value="NAD(P)-bd_dom_sf"/>
</dbReference>
<dbReference type="Pfam" id="PF05368">
    <property type="entry name" value="NmrA"/>
    <property type="match status" value="1"/>
</dbReference>
<organism evidence="4 5">
    <name type="scientific">Orbilia blumenaviensis</name>
    <dbReference type="NCBI Taxonomy" id="1796055"/>
    <lineage>
        <taxon>Eukaryota</taxon>
        <taxon>Fungi</taxon>
        <taxon>Dikarya</taxon>
        <taxon>Ascomycota</taxon>
        <taxon>Pezizomycotina</taxon>
        <taxon>Orbiliomycetes</taxon>
        <taxon>Orbiliales</taxon>
        <taxon>Orbiliaceae</taxon>
        <taxon>Orbilia</taxon>
    </lineage>
</organism>
<evidence type="ECO:0000313" key="5">
    <source>
        <dbReference type="Proteomes" id="UP001373714"/>
    </source>
</evidence>